<keyword evidence="3" id="KW-1185">Reference proteome</keyword>
<dbReference type="OMA" id="TIQFVYR"/>
<sequence length="374" mass="42777">MALSFLTDNISRICYILTIFFNTSLIFLTVKFTRHIVGTYRNMIVTFAIFGIMLSTADILIRPVTFSMSLLHSYNGCFVYFTLGSAFRFSKKLSKIALLVHAGVYGLILVFLTVQFVYRAVLLSKSRKNWSRHFDGWKLVFWIFYAVSIAVIWAVSVNFVSSDEITNNYLRKMILADYGVEISTVTYNAILAYQKLFQNEEGPNKTVRWNSVQTIGTLSIIMTSHYIVMISCGIYMYHRTKLKFQNSSSAYDKLQKQFFHALIYQTTAPTLFFHLPVLFVVLAPFFDLKVSFNSSLVIYGISAYPLVDTLILLKVVKEYKNAYLSEFDFTILWNLLKKVSGFVGAIIKSCVEVCGEETPRNPQTLTNGIKNQTI</sequence>
<keyword evidence="1" id="KW-0812">Transmembrane</keyword>
<feature type="transmembrane region" description="Helical" evidence="1">
    <location>
        <begin position="96"/>
        <end position="118"/>
    </location>
</feature>
<dbReference type="EMBL" id="DS268433">
    <property type="protein sequence ID" value="EFO97646.1"/>
    <property type="molecule type" value="Genomic_DNA"/>
</dbReference>
<dbReference type="AlphaFoldDB" id="E3MB87"/>
<dbReference type="PANTHER" id="PTHR46000">
    <property type="entry name" value="SEVEN TM RECEPTOR-RELATED"/>
    <property type="match status" value="1"/>
</dbReference>
<dbReference type="InterPro" id="IPR019428">
    <property type="entry name" value="7TM_GPCR_serpentine_rcpt_Str"/>
</dbReference>
<name>E3MB87_CAERE</name>
<evidence type="ECO:0000313" key="2">
    <source>
        <dbReference type="EMBL" id="EFO97646.1"/>
    </source>
</evidence>
<dbReference type="HOGENOM" id="CLU_036335_4_0_1"/>
<gene>
    <name evidence="2" type="ORF">CRE_15999</name>
</gene>
<reference evidence="2" key="1">
    <citation type="submission" date="2007-07" db="EMBL/GenBank/DDBJ databases">
        <title>PCAP assembly of the Caenorhabditis remanei genome.</title>
        <authorList>
            <consortium name="The Caenorhabditis remanei Sequencing Consortium"/>
            <person name="Wilson R.K."/>
        </authorList>
    </citation>
    <scope>NUCLEOTIDE SEQUENCE [LARGE SCALE GENOMIC DNA]</scope>
    <source>
        <strain evidence="2">PB4641</strain>
    </source>
</reference>
<feature type="transmembrane region" description="Helical" evidence="1">
    <location>
        <begin position="42"/>
        <end position="61"/>
    </location>
</feature>
<evidence type="ECO:0000313" key="3">
    <source>
        <dbReference type="Proteomes" id="UP000008281"/>
    </source>
</evidence>
<feature type="transmembrane region" description="Helical" evidence="1">
    <location>
        <begin position="12"/>
        <end position="30"/>
    </location>
</feature>
<feature type="transmembrane region" description="Helical" evidence="1">
    <location>
        <begin position="139"/>
        <end position="160"/>
    </location>
</feature>
<dbReference type="Pfam" id="PF10326">
    <property type="entry name" value="7TM_GPCR_Str"/>
    <property type="match status" value="1"/>
</dbReference>
<feature type="transmembrane region" description="Helical" evidence="1">
    <location>
        <begin position="215"/>
        <end position="237"/>
    </location>
</feature>
<organism evidence="3">
    <name type="scientific">Caenorhabditis remanei</name>
    <name type="common">Caenorhabditis vulgaris</name>
    <dbReference type="NCBI Taxonomy" id="31234"/>
    <lineage>
        <taxon>Eukaryota</taxon>
        <taxon>Metazoa</taxon>
        <taxon>Ecdysozoa</taxon>
        <taxon>Nematoda</taxon>
        <taxon>Chromadorea</taxon>
        <taxon>Rhabditida</taxon>
        <taxon>Rhabditina</taxon>
        <taxon>Rhabditomorpha</taxon>
        <taxon>Rhabditoidea</taxon>
        <taxon>Rhabditidae</taxon>
        <taxon>Peloderinae</taxon>
        <taxon>Caenorhabditis</taxon>
    </lineage>
</organism>
<proteinExistence type="predicted"/>
<feature type="transmembrane region" description="Helical" evidence="1">
    <location>
        <begin position="258"/>
        <end position="286"/>
    </location>
</feature>
<evidence type="ECO:0000256" key="1">
    <source>
        <dbReference type="SAM" id="Phobius"/>
    </source>
</evidence>
<dbReference type="InParanoid" id="E3MB87"/>
<protein>
    <submittedName>
        <fullName evidence="2">Uncharacterized protein</fullName>
    </submittedName>
</protein>
<dbReference type="OrthoDB" id="5896799at2759"/>
<dbReference type="PANTHER" id="PTHR46000:SF10">
    <property type="entry name" value="SEVEN TM RECEPTOR"/>
    <property type="match status" value="1"/>
</dbReference>
<feature type="transmembrane region" description="Helical" evidence="1">
    <location>
        <begin position="292"/>
        <end position="313"/>
    </location>
</feature>
<keyword evidence="1" id="KW-1133">Transmembrane helix</keyword>
<accession>E3MB87</accession>
<dbReference type="Proteomes" id="UP000008281">
    <property type="component" value="Unassembled WGS sequence"/>
</dbReference>
<dbReference type="SUPFAM" id="SSF81321">
    <property type="entry name" value="Family A G protein-coupled receptor-like"/>
    <property type="match status" value="1"/>
</dbReference>
<keyword evidence="1" id="KW-0472">Membrane</keyword>